<evidence type="ECO:0000313" key="4">
    <source>
        <dbReference type="Proteomes" id="UP000274920"/>
    </source>
</evidence>
<evidence type="ECO:0000256" key="1">
    <source>
        <dbReference type="PIRSR" id="PIRSR607822-1"/>
    </source>
</evidence>
<gene>
    <name evidence="3" type="primary">lanM</name>
    <name evidence="3" type="ORF">EBB54_16740</name>
</gene>
<comment type="caution">
    <text evidence="3">The sequence shown here is derived from an EMBL/GenBank/DDBJ whole genome shotgun (WGS) entry which is preliminary data.</text>
</comment>
<dbReference type="Pfam" id="PF05147">
    <property type="entry name" value="LANC_like"/>
    <property type="match status" value="1"/>
</dbReference>
<dbReference type="InterPro" id="IPR017146">
    <property type="entry name" value="Lanti_2_LanM"/>
</dbReference>
<dbReference type="PRINTS" id="PR01955">
    <property type="entry name" value="LANCFRANKIA"/>
</dbReference>
<dbReference type="EMBL" id="RHJS01000002">
    <property type="protein sequence ID" value="RRK32816.1"/>
    <property type="molecule type" value="Genomic_DNA"/>
</dbReference>
<dbReference type="NCBIfam" id="TIGR03897">
    <property type="entry name" value="lanti_2_LanM"/>
    <property type="match status" value="1"/>
</dbReference>
<feature type="domain" description="Lantibiotic biosynthesis protein dehydration" evidence="2">
    <location>
        <begin position="178"/>
        <end position="541"/>
    </location>
</feature>
<dbReference type="Pfam" id="PF13575">
    <property type="entry name" value="DUF4135"/>
    <property type="match status" value="1"/>
</dbReference>
<dbReference type="Gene3D" id="1.50.10.10">
    <property type="match status" value="1"/>
</dbReference>
<keyword evidence="1" id="KW-0862">Zinc</keyword>
<protein>
    <submittedName>
        <fullName evidence="3">Type 2 lantipeptide synthetase LanM</fullName>
    </submittedName>
</protein>
<dbReference type="SMART" id="SM01260">
    <property type="entry name" value="LANC_like"/>
    <property type="match status" value="1"/>
</dbReference>
<dbReference type="PRINTS" id="PR01950">
    <property type="entry name" value="LANCSUPER"/>
</dbReference>
<dbReference type="RefSeq" id="WP_125128243.1">
    <property type="nucleotide sequence ID" value="NZ_RHJS01000002.1"/>
</dbReference>
<dbReference type="InterPro" id="IPR025410">
    <property type="entry name" value="Lant_dehyd"/>
</dbReference>
<sequence length="1041" mass="119385">MVNLKASYLRERNYPAESLDKDSVIASEKLRFWEGILGKARISQLAEEHEKIRFHLAEMPYTVSEQNEIFMDIKNPEPIPDHPVFAPFYAYALQEGRRKFRMKKEEGAIRHSVNLEKDFLQYTLNCLQKISVRTLILEIHRLKAEGKLAGKDETEEYQDFLDRYLSDVSYIHELCEQYPVLFRMLREQVEQCADYFCEIISHLERDRQKIEEQFPGSAPISELSGIRCMYGDTHNHGKSVACVCLNETLELIYKPRSLENELHFQKFLKKISSECALWDEKMGIKIISRPDYGWEEKICFQECTSEGEVKRFYQRAGILICLTYFLGTGDLHCENMIARGEYPVLIDLETLIPLQSQSITCNEVFDSVLKSGILPTYLPGSAKAGNEVGALSGGGGRKSRMQIPVIRDAYTSKMRIEYRHGIMNPTQNKIKYKGRTVEASEYKNDLISGFQKAYKYVKSNPDFQEEMLRQAAACESRQVVSDTMKYAALLNSSYYPDLMKDGGDREIFVRTIGIVGKIRDHRLVESEAESMLRGDIPYFYNKGKDLMSEQQICIPDYFLHTPEQTVRNRLSKIGRRDEKLQVRLINLSLTIAGKLGKERMDSERKKSGFCKSDQEKNMSADRLFSICEKLAGLIIENVYEDEEGKLQVLSIDLSEQCRSKIRRVTNYFYEGIAGIVVYLYALEKAGKQRRETQGQAELRLEKKIADRLYMQLKEYTETLDISENRPEDVPENAGRTGMFDGEFSIVYAYLLLYEIDKKEEYLHLAELHAKKSRALLRKDKSYDLLGGNAGAILILLKLYGITGDREYLQAAIEAGDLLCSHTEQMPWGTGWRGAEKTPLCGMAHGNSGIMIALCRLYRITGEKRYYDLCLRGLDYEDSMYEEEFHDWKDLREESVRQGQSGEQETAWCHGSGGIALSRKLMMDALEDQVSEETADLCGRLEKDIKRAMPAISKHFLREGMCICHGTMGNYRILEKLREYAGCGIMDGTEAAVYEKIAGLEKEEPDLPAQEYHTPGFMNGAAGIGYELLREIHSELPEILEL</sequence>
<evidence type="ECO:0000313" key="3">
    <source>
        <dbReference type="EMBL" id="RRK32816.1"/>
    </source>
</evidence>
<dbReference type="InterPro" id="IPR012341">
    <property type="entry name" value="6hp_glycosidase-like_sf"/>
</dbReference>
<keyword evidence="4" id="KW-1185">Reference proteome</keyword>
<dbReference type="SUPFAM" id="SSF158745">
    <property type="entry name" value="LanC-like"/>
    <property type="match status" value="1"/>
</dbReference>
<name>A0A426DJ71_9FIRM</name>
<dbReference type="PIRSF" id="PIRSF037228">
    <property type="entry name" value="Lant_mod_RumM"/>
    <property type="match status" value="1"/>
</dbReference>
<organism evidence="3 4">
    <name type="scientific">Schaedlerella arabinosiphila</name>
    <dbReference type="NCBI Taxonomy" id="2044587"/>
    <lineage>
        <taxon>Bacteria</taxon>
        <taxon>Bacillati</taxon>
        <taxon>Bacillota</taxon>
        <taxon>Clostridia</taxon>
        <taxon>Lachnospirales</taxon>
        <taxon>Lachnospiraceae</taxon>
        <taxon>Schaedlerella</taxon>
    </lineage>
</organism>
<evidence type="ECO:0000259" key="2">
    <source>
        <dbReference type="Pfam" id="PF13575"/>
    </source>
</evidence>
<dbReference type="GO" id="GO:0031179">
    <property type="term" value="P:peptide modification"/>
    <property type="evidence" value="ECO:0007669"/>
    <property type="project" value="InterPro"/>
</dbReference>
<feature type="binding site" evidence="1">
    <location>
        <position position="963"/>
    </location>
    <ligand>
        <name>Zn(2+)</name>
        <dbReference type="ChEBI" id="CHEBI:29105"/>
    </ligand>
</feature>
<dbReference type="GO" id="GO:0005975">
    <property type="term" value="P:carbohydrate metabolic process"/>
    <property type="evidence" value="ECO:0007669"/>
    <property type="project" value="InterPro"/>
</dbReference>
<dbReference type="GO" id="GO:0046872">
    <property type="term" value="F:metal ion binding"/>
    <property type="evidence" value="ECO:0007669"/>
    <property type="project" value="UniProtKB-KW"/>
</dbReference>
<dbReference type="InterPro" id="IPR007822">
    <property type="entry name" value="LANC-like"/>
</dbReference>
<feature type="binding site" evidence="1">
    <location>
        <position position="908"/>
    </location>
    <ligand>
        <name>Zn(2+)</name>
        <dbReference type="ChEBI" id="CHEBI:29105"/>
    </ligand>
</feature>
<dbReference type="AlphaFoldDB" id="A0A426DJ71"/>
<reference evidence="3" key="1">
    <citation type="submission" date="2018-10" db="EMBL/GenBank/DDBJ databases">
        <title>Schaedlerella arabinophila gen. nov. sp. nov., isolated from the mouse intestinal tract and comparative analysis with the genome of the closely related altered Schaedler flora strain ASF502.</title>
        <authorList>
            <person name="Miyake S."/>
            <person name="Soh M."/>
            <person name="Seedorf H."/>
        </authorList>
    </citation>
    <scope>NUCLEOTIDE SEQUENCE [LARGE SCALE GENOMIC DNA]</scope>
    <source>
        <strain evidence="3">DSM 106076</strain>
    </source>
</reference>
<keyword evidence="1" id="KW-0479">Metal-binding</keyword>
<accession>A0A426DJ71</accession>
<feature type="binding site" evidence="1">
    <location>
        <position position="964"/>
    </location>
    <ligand>
        <name>Zn(2+)</name>
        <dbReference type="ChEBI" id="CHEBI:29105"/>
    </ligand>
</feature>
<proteinExistence type="predicted"/>
<dbReference type="Proteomes" id="UP000274920">
    <property type="component" value="Unassembled WGS sequence"/>
</dbReference>
<dbReference type="CDD" id="cd04792">
    <property type="entry name" value="LanM-like"/>
    <property type="match status" value="1"/>
</dbReference>